<comment type="similarity">
    <text evidence="1">Belongs to the UPF0122 family.</text>
</comment>
<name>A0ABS6EVA6_9FIRM</name>
<dbReference type="Proteomes" id="UP000783588">
    <property type="component" value="Unassembled WGS sequence"/>
</dbReference>
<gene>
    <name evidence="2" type="ORF">KQI75_09315</name>
</gene>
<dbReference type="NCBIfam" id="NF045758">
    <property type="entry name" value="YlxM"/>
    <property type="match status" value="1"/>
</dbReference>
<dbReference type="InterPro" id="IPR007394">
    <property type="entry name" value="UPF0122"/>
</dbReference>
<accession>A0ABS6EVA6</accession>
<dbReference type="PANTHER" id="PTHR40083">
    <property type="entry name" value="UPF0122 PROTEIN CBO2450/CLC_2298"/>
    <property type="match status" value="1"/>
</dbReference>
<dbReference type="EMBL" id="JAHLQI010000004">
    <property type="protein sequence ID" value="MBU5490809.1"/>
    <property type="molecule type" value="Genomic_DNA"/>
</dbReference>
<evidence type="ECO:0000313" key="2">
    <source>
        <dbReference type="EMBL" id="MBU5490809.1"/>
    </source>
</evidence>
<dbReference type="RefSeq" id="WP_216470501.1">
    <property type="nucleotide sequence ID" value="NZ_JAHLQI010000004.1"/>
</dbReference>
<sequence>MKNKTFEMCMLFDFYGDILTDKQKELFDLYYNDDLSLAEISEHMGITRQGVRDGIMRAEHTLRATEEKLGLVSKYGQTQANLEKLADIVWDLRSMNNTRYHDPKIAELCDQALQIARQLSE</sequence>
<evidence type="ECO:0000313" key="3">
    <source>
        <dbReference type="Proteomes" id="UP000783588"/>
    </source>
</evidence>
<dbReference type="PANTHER" id="PTHR40083:SF1">
    <property type="entry name" value="UPF0122 PROTEIN YLXM"/>
    <property type="match status" value="1"/>
</dbReference>
<keyword evidence="2" id="KW-0238">DNA-binding</keyword>
<reference evidence="2 3" key="1">
    <citation type="submission" date="2021-06" db="EMBL/GenBank/DDBJ databases">
        <authorList>
            <person name="Sun Q."/>
            <person name="Li D."/>
        </authorList>
    </citation>
    <scope>NUCLEOTIDE SEQUENCE [LARGE SCALE GENOMIC DNA]</scope>
    <source>
        <strain evidence="2 3">MSJd-7</strain>
    </source>
</reference>
<keyword evidence="3" id="KW-1185">Reference proteome</keyword>
<organism evidence="2 3">
    <name type="scientific">Butyricicoccus intestinisimiae</name>
    <dbReference type="NCBI Taxonomy" id="2841509"/>
    <lineage>
        <taxon>Bacteria</taxon>
        <taxon>Bacillati</taxon>
        <taxon>Bacillota</taxon>
        <taxon>Clostridia</taxon>
        <taxon>Eubacteriales</taxon>
        <taxon>Butyricicoccaceae</taxon>
        <taxon>Butyricicoccus</taxon>
    </lineage>
</organism>
<protein>
    <recommendedName>
        <fullName evidence="1">UPF0122 protein KQI75_09315</fullName>
    </recommendedName>
</protein>
<dbReference type="HAMAP" id="MF_00245">
    <property type="entry name" value="UPF0122"/>
    <property type="match status" value="1"/>
</dbReference>
<dbReference type="InterPro" id="IPR054831">
    <property type="entry name" value="UPF0122_fam_protein"/>
</dbReference>
<dbReference type="GO" id="GO:0003677">
    <property type="term" value="F:DNA binding"/>
    <property type="evidence" value="ECO:0007669"/>
    <property type="project" value="UniProtKB-KW"/>
</dbReference>
<comment type="caution">
    <text evidence="2">The sequence shown here is derived from an EMBL/GenBank/DDBJ whole genome shotgun (WGS) entry which is preliminary data.</text>
</comment>
<proteinExistence type="inferred from homology"/>
<evidence type="ECO:0000256" key="1">
    <source>
        <dbReference type="HAMAP-Rule" id="MF_00245"/>
    </source>
</evidence>
<comment type="function">
    <text evidence="1">Might take part in the signal recognition particle (SRP) pathway. This is inferred from the conservation of its genetic proximity to ftsY/ffh. May be a regulatory protein.</text>
</comment>
<dbReference type="Pfam" id="PF04297">
    <property type="entry name" value="UPF0122"/>
    <property type="match status" value="1"/>
</dbReference>